<comment type="cofactor">
    <cofactor evidence="1 6">
        <name>pyridoxal 5'-phosphate</name>
        <dbReference type="ChEBI" id="CHEBI:597326"/>
    </cofactor>
</comment>
<dbReference type="InterPro" id="IPR050147">
    <property type="entry name" value="Ser/Thr_Dehydratase"/>
</dbReference>
<evidence type="ECO:0000259" key="7">
    <source>
        <dbReference type="Pfam" id="PF00291"/>
    </source>
</evidence>
<evidence type="ECO:0000313" key="8">
    <source>
        <dbReference type="EMBL" id="QLG28983.1"/>
    </source>
</evidence>
<dbReference type="InterPro" id="IPR004450">
    <property type="entry name" value="Thr_synthase-like"/>
</dbReference>
<evidence type="ECO:0000256" key="1">
    <source>
        <dbReference type="ARBA" id="ARBA00001933"/>
    </source>
</evidence>
<dbReference type="EMBL" id="CP058529">
    <property type="protein sequence ID" value="QLG28983.1"/>
    <property type="molecule type" value="Genomic_DNA"/>
</dbReference>
<sequence>MASGTVCYACGTTYPSTERLRCDCGEPVWIEVDPSGFDWSAVRDGEQGVWRYADLLPVEPSTDVSAGAGDTPLIRAERLDEYAGCRLHVKDEGLNPTGSFKDRGSAVGVGAAIERGRELVGTVSHGNMAMSTAAMAAGRGLDCVVLVPERIPPGRLELIAQYEPTLLKVAGDYGRLYDETVSLDTEPAIEFVNSDAPLRVEGQKTVALELCEAFAPDVPDAIVLPVSSGGHASAVWKGLRELSAAGVVDDLPRLYLVQAAACDPVARAYREGAETVTPVDPDETVAFSISNASPPSGNRALAAVRDTGGAAVSVSEAAITEAQSILATEAGLCVEPASATTLAGVRTLTDEGELAADEDVVVVTTGTGFKELGTGSEPSDARTIDLGDLETELSAIVSNPSG</sequence>
<dbReference type="OrthoDB" id="6371at2157"/>
<protein>
    <recommendedName>
        <fullName evidence="5">Threonine synthase</fullName>
        <ecNumber evidence="5">4.2.3.1</ecNumber>
    </recommendedName>
</protein>
<organism evidence="8 9">
    <name type="scientific">Halorarum halophilum</name>
    <dbReference type="NCBI Taxonomy" id="2743090"/>
    <lineage>
        <taxon>Archaea</taxon>
        <taxon>Methanobacteriati</taxon>
        <taxon>Methanobacteriota</taxon>
        <taxon>Stenosarchaea group</taxon>
        <taxon>Halobacteria</taxon>
        <taxon>Halobacteriales</taxon>
        <taxon>Haloferacaceae</taxon>
        <taxon>Halorarum</taxon>
    </lineage>
</organism>
<evidence type="ECO:0000256" key="6">
    <source>
        <dbReference type="PIRSR" id="PIRSR604450-51"/>
    </source>
</evidence>
<accession>A0A7D5L2Y3</accession>
<comment type="similarity">
    <text evidence="2">Belongs to the threonine synthase family.</text>
</comment>
<keyword evidence="9" id="KW-1185">Reference proteome</keyword>
<name>A0A7D5L2Y3_9EURY</name>
<dbReference type="AlphaFoldDB" id="A0A7D5L2Y3"/>
<evidence type="ECO:0000256" key="3">
    <source>
        <dbReference type="ARBA" id="ARBA00022898"/>
    </source>
</evidence>
<gene>
    <name evidence="8" type="primary">thrC</name>
    <name evidence="8" type="ORF">HUG10_16205</name>
</gene>
<keyword evidence="3 6" id="KW-0663">Pyridoxal phosphate</keyword>
<dbReference type="GO" id="GO:0006567">
    <property type="term" value="P:L-threonine catabolic process"/>
    <property type="evidence" value="ECO:0007669"/>
    <property type="project" value="TreeGrafter"/>
</dbReference>
<evidence type="ECO:0000313" key="9">
    <source>
        <dbReference type="Proteomes" id="UP000509750"/>
    </source>
</evidence>
<dbReference type="PANTHER" id="PTHR48078">
    <property type="entry name" value="THREONINE DEHYDRATASE, MITOCHONDRIAL-RELATED"/>
    <property type="match status" value="1"/>
</dbReference>
<dbReference type="RefSeq" id="WP_179170557.1">
    <property type="nucleotide sequence ID" value="NZ_CP058529.1"/>
</dbReference>
<proteinExistence type="inferred from homology"/>
<dbReference type="Gene3D" id="3.40.50.1100">
    <property type="match status" value="2"/>
</dbReference>
<dbReference type="Pfam" id="PF00291">
    <property type="entry name" value="PALP"/>
    <property type="match status" value="1"/>
</dbReference>
<keyword evidence="4 8" id="KW-0456">Lyase</keyword>
<dbReference type="KEGG" id="halg:HUG10_16205"/>
<dbReference type="NCBIfam" id="TIGR00260">
    <property type="entry name" value="thrC"/>
    <property type="match status" value="1"/>
</dbReference>
<dbReference type="GO" id="GO:0009088">
    <property type="term" value="P:threonine biosynthetic process"/>
    <property type="evidence" value="ECO:0007669"/>
    <property type="project" value="UniProtKB-UniRule"/>
</dbReference>
<feature type="domain" description="Tryptophan synthase beta chain-like PALP" evidence="7">
    <location>
        <begin position="65"/>
        <end position="366"/>
    </location>
</feature>
<dbReference type="EC" id="4.2.3.1" evidence="5"/>
<dbReference type="GO" id="GO:0009097">
    <property type="term" value="P:isoleucine biosynthetic process"/>
    <property type="evidence" value="ECO:0007669"/>
    <property type="project" value="TreeGrafter"/>
</dbReference>
<dbReference type="Proteomes" id="UP000509750">
    <property type="component" value="Chromosome"/>
</dbReference>
<dbReference type="InterPro" id="IPR001926">
    <property type="entry name" value="TrpB-like_PALP"/>
</dbReference>
<dbReference type="CDD" id="cd01563">
    <property type="entry name" value="Thr-synth_1"/>
    <property type="match status" value="1"/>
</dbReference>
<dbReference type="SUPFAM" id="SSF53686">
    <property type="entry name" value="Tryptophan synthase beta subunit-like PLP-dependent enzymes"/>
    <property type="match status" value="1"/>
</dbReference>
<evidence type="ECO:0000256" key="4">
    <source>
        <dbReference type="ARBA" id="ARBA00023239"/>
    </source>
</evidence>
<dbReference type="GO" id="GO:0004795">
    <property type="term" value="F:threonine synthase activity"/>
    <property type="evidence" value="ECO:0007669"/>
    <property type="project" value="UniProtKB-UniRule"/>
</dbReference>
<evidence type="ECO:0000256" key="2">
    <source>
        <dbReference type="ARBA" id="ARBA00005517"/>
    </source>
</evidence>
<evidence type="ECO:0000256" key="5">
    <source>
        <dbReference type="NCBIfam" id="TIGR00260"/>
    </source>
</evidence>
<dbReference type="PANTHER" id="PTHR48078:SF6">
    <property type="entry name" value="L-THREONINE DEHYDRATASE CATABOLIC TDCB"/>
    <property type="match status" value="1"/>
</dbReference>
<dbReference type="GO" id="GO:0006565">
    <property type="term" value="P:L-serine catabolic process"/>
    <property type="evidence" value="ECO:0007669"/>
    <property type="project" value="TreeGrafter"/>
</dbReference>
<reference evidence="8 9" key="1">
    <citation type="submission" date="2020-07" db="EMBL/GenBank/DDBJ databases">
        <title>Gai3-2, isolated from salt lake.</title>
        <authorList>
            <person name="Cui H."/>
            <person name="Shi X."/>
        </authorList>
    </citation>
    <scope>NUCLEOTIDE SEQUENCE [LARGE SCALE GENOMIC DNA]</scope>
    <source>
        <strain evidence="8 9">Gai3-2</strain>
    </source>
</reference>
<dbReference type="GeneID" id="56030408"/>
<dbReference type="GO" id="GO:0004794">
    <property type="term" value="F:threonine deaminase activity"/>
    <property type="evidence" value="ECO:0007669"/>
    <property type="project" value="TreeGrafter"/>
</dbReference>
<feature type="modified residue" description="N6-(pyridoxal phosphate)lysine" evidence="6">
    <location>
        <position position="101"/>
    </location>
</feature>
<dbReference type="GO" id="GO:0003941">
    <property type="term" value="F:L-serine ammonia-lyase activity"/>
    <property type="evidence" value="ECO:0007669"/>
    <property type="project" value="TreeGrafter"/>
</dbReference>
<dbReference type="InterPro" id="IPR036052">
    <property type="entry name" value="TrpB-like_PALP_sf"/>
</dbReference>